<sequence>MKDNIPTKPLPLMVTVYRKIFPDVNKELDAWKQIAKEIPDQELRTQALASIESKTFHCEGGGIYALLASEKRPEAIQFIVAYQTISDYLDNLCDRSTSLDPQDFEWLHQSMLDALSPGEEVKNYYAYREEQNDGGYLPELVRTCQNILGKIENYNELSPYLIHLASLYRDLQVHKHVKKEERVSRLTNWFHSHQDQCPDLTWYEFSACTGSTLGVFCLVSYGLSGKSSAELADIIFSGYFPYLQGLHIMLDYYIDQKEDANEGDLNFCSFYSNEQELETRFMYIFNQTGEHLHSIPNKAFHQMVQKGLVGLYLADKKVEQLKDGSRFVKNFLKVAGSKAKFFYVNTKLYHKIKPALLRR</sequence>
<accession>A0ABP3LGH9</accession>
<keyword evidence="2" id="KW-1185">Reference proteome</keyword>
<name>A0ABP3LGH9_9BACI</name>
<dbReference type="Pfam" id="PF10776">
    <property type="entry name" value="DUF2600"/>
    <property type="match status" value="1"/>
</dbReference>
<dbReference type="RefSeq" id="WP_343842728.1">
    <property type="nucleotide sequence ID" value="NZ_BAAADO010000006.1"/>
</dbReference>
<evidence type="ECO:0000313" key="1">
    <source>
        <dbReference type="EMBL" id="GAA0500408.1"/>
    </source>
</evidence>
<proteinExistence type="predicted"/>
<comment type="caution">
    <text evidence="1">The sequence shown here is derived from an EMBL/GenBank/DDBJ whole genome shotgun (WGS) entry which is preliminary data.</text>
</comment>
<reference evidence="2" key="1">
    <citation type="journal article" date="2019" name="Int. J. Syst. Evol. Microbiol.">
        <title>The Global Catalogue of Microorganisms (GCM) 10K type strain sequencing project: providing services to taxonomists for standard genome sequencing and annotation.</title>
        <authorList>
            <consortium name="The Broad Institute Genomics Platform"/>
            <consortium name="The Broad Institute Genome Sequencing Center for Infectious Disease"/>
            <person name="Wu L."/>
            <person name="Ma J."/>
        </authorList>
    </citation>
    <scope>NUCLEOTIDE SEQUENCE [LARGE SCALE GENOMIC DNA]</scope>
    <source>
        <strain evidence="2">JCM 12389</strain>
    </source>
</reference>
<dbReference type="Proteomes" id="UP001500880">
    <property type="component" value="Unassembled WGS sequence"/>
</dbReference>
<evidence type="ECO:0000313" key="2">
    <source>
        <dbReference type="Proteomes" id="UP001500880"/>
    </source>
</evidence>
<organism evidence="1 2">
    <name type="scientific">Salinibacillus aidingensis</name>
    <dbReference type="NCBI Taxonomy" id="237684"/>
    <lineage>
        <taxon>Bacteria</taxon>
        <taxon>Bacillati</taxon>
        <taxon>Bacillota</taxon>
        <taxon>Bacilli</taxon>
        <taxon>Bacillales</taxon>
        <taxon>Bacillaceae</taxon>
        <taxon>Salinibacillus</taxon>
    </lineage>
</organism>
<protein>
    <submittedName>
        <fullName evidence="1">Tetraprenyl-beta-curcumene synthase</fullName>
    </submittedName>
</protein>
<dbReference type="InterPro" id="IPR019712">
    <property type="entry name" value="YtpB-like"/>
</dbReference>
<dbReference type="EMBL" id="BAAADO010000006">
    <property type="protein sequence ID" value="GAA0500408.1"/>
    <property type="molecule type" value="Genomic_DNA"/>
</dbReference>
<gene>
    <name evidence="1" type="primary">tbcS</name>
    <name evidence="1" type="ORF">GCM10008986_29670</name>
</gene>